<dbReference type="SUPFAM" id="SSF54593">
    <property type="entry name" value="Glyoxalase/Bleomycin resistance protein/Dihydroxybiphenyl dioxygenase"/>
    <property type="match status" value="1"/>
</dbReference>
<organism evidence="1 2">
    <name type="scientific">Mycobacterium deserti</name>
    <dbReference type="NCBI Taxonomy" id="2978347"/>
    <lineage>
        <taxon>Bacteria</taxon>
        <taxon>Bacillati</taxon>
        <taxon>Actinomycetota</taxon>
        <taxon>Actinomycetes</taxon>
        <taxon>Mycobacteriales</taxon>
        <taxon>Mycobacteriaceae</taxon>
        <taxon>Mycobacterium</taxon>
    </lineage>
</organism>
<dbReference type="RefSeq" id="WP_260995921.1">
    <property type="nucleotide sequence ID" value="NZ_JAODWD010000007.1"/>
</dbReference>
<proteinExistence type="predicted"/>
<name>A0ABT2MHT2_9MYCO</name>
<evidence type="ECO:0000313" key="2">
    <source>
        <dbReference type="Proteomes" id="UP001206639"/>
    </source>
</evidence>
<dbReference type="Proteomes" id="UP001206639">
    <property type="component" value="Unassembled WGS sequence"/>
</dbReference>
<sequence>MTVNDICAVVAASDYDRALAWYTRILGRGPDLEPIDGVAEWQLTATAWLQLIEDADRAGRSAVRFGVDDLAAQIASLNELGVPTGEPVVIADMVRVLDIADSEGNEVSYVEDITPTGTANAAEG</sequence>
<dbReference type="Gene3D" id="3.10.180.10">
    <property type="entry name" value="2,3-Dihydroxybiphenyl 1,2-Dioxygenase, domain 1"/>
    <property type="match status" value="1"/>
</dbReference>
<dbReference type="InterPro" id="IPR029068">
    <property type="entry name" value="Glyas_Bleomycin-R_OHBP_Dase"/>
</dbReference>
<evidence type="ECO:0000313" key="1">
    <source>
        <dbReference type="EMBL" id="MCT7661844.1"/>
    </source>
</evidence>
<protein>
    <submittedName>
        <fullName evidence="1">VOC family protein</fullName>
    </submittedName>
</protein>
<keyword evidence="2" id="KW-1185">Reference proteome</keyword>
<gene>
    <name evidence="1" type="ORF">N4S67_25950</name>
</gene>
<accession>A0ABT2MHT2</accession>
<dbReference type="EMBL" id="JAODWD010000007">
    <property type="protein sequence ID" value="MCT7661844.1"/>
    <property type="molecule type" value="Genomic_DNA"/>
</dbReference>
<reference evidence="2" key="1">
    <citation type="submission" date="2023-07" db="EMBL/GenBank/DDBJ databases">
        <authorList>
            <person name="Deng Y."/>
            <person name="Zhang Y.-Q."/>
        </authorList>
    </citation>
    <scope>NUCLEOTIDE SEQUENCE [LARGE SCALE GENOMIC DNA]</scope>
    <source>
        <strain evidence="2">CPCC 205710</strain>
    </source>
</reference>
<comment type="caution">
    <text evidence="1">The sequence shown here is derived from an EMBL/GenBank/DDBJ whole genome shotgun (WGS) entry which is preliminary data.</text>
</comment>